<evidence type="ECO:0000256" key="6">
    <source>
        <dbReference type="ARBA" id="ARBA00022842"/>
    </source>
</evidence>
<dbReference type="Pfam" id="PF25244">
    <property type="entry name" value="PML_C"/>
    <property type="match status" value="1"/>
</dbReference>
<dbReference type="GO" id="GO:0003676">
    <property type="term" value="F:nucleic acid binding"/>
    <property type="evidence" value="ECO:0007669"/>
    <property type="project" value="InterPro"/>
</dbReference>
<dbReference type="EMBL" id="VSWD01000004">
    <property type="protein sequence ID" value="KAK3105442.1"/>
    <property type="molecule type" value="Genomic_DNA"/>
</dbReference>
<protein>
    <recommendedName>
        <fullName evidence="8">Exonuclease domain-containing protein</fullName>
    </recommendedName>
</protein>
<dbReference type="GO" id="GO:0006308">
    <property type="term" value="P:DNA catabolic process"/>
    <property type="evidence" value="ECO:0007669"/>
    <property type="project" value="TreeGrafter"/>
</dbReference>
<sequence>MKARQNGRFIKQSSARKFSNLIRFDKKEKTVNDKGEIETLEIEETWKEGRRIVELGVLIKGLRSCCHCSKRLNLLDCVDEKRYGLASILHISCQECKGLNSVPTGKRHATSTDNTGPTKCFDVNSKLAAAMVNAGIGEQQMNNILAELNIPPIHHKTLKEREREVGRAFEEVADDLCNDAIRAEIECTNSGDGIQVPEVSCDGGWQKRGSGKNYNSLSGHVTVIGKHTKKCVAYGVACKNCRKCKYLNKTKNVHKAHPCRRNWAGSAKGMEPFLTVKCLSNLKEKGLNVKKIVMDDDTTTFIRARKSLSPGLTKSSDRNHVIKNLTSSPMKISQANKEFTNKGVKHFKKCFNYALHQNKSDPLNLKRNIDAIVPHSFGDHSQCNDKWCGFLRDENTYKHKTLPNGDDLKGPELKQSLQDLFHKFSRNAESLSDLGTSNPNENLNNMISKKAPKSQHYSGSESLAYRVSAAVAQKNTGHKYLIEVTCNLSPGKHTEKRFQKLDEIREKRKARQETVAAKRERLRCKENRFMNDKMDALKEGVTYESNVTVNKSENEIEKEIEEIDIQPLPKNSKQSTSINTLNKEVIVFDLETTGFCTDSSIIQISAKNISTNDNFNRFVVPDGGNIPKEVSKLTGLEFHGYTMYQNLIPVKSVSLQKALQDFTSWIPVSAMLVAHNAKFDARILCASLEKMKMENCFEKIVGFGDSLPMFKTEYPGRSCYKLEALSKDLLPDSYVAHNAEDDVAMLSNLLELIPNFLDKIKITAFTVETVLINNQRLRNKKRNLSSFDKLRNAKILSKCQCENLSGNGINEHHLEVAYTRGGVDAILVLLKGKLTKADSIAAKLFTFYSK</sequence>
<dbReference type="Gene3D" id="3.30.420.10">
    <property type="entry name" value="Ribonuclease H-like superfamily/Ribonuclease H"/>
    <property type="match status" value="1"/>
</dbReference>
<feature type="domain" description="Exonuclease" evidence="8">
    <location>
        <begin position="584"/>
        <end position="759"/>
    </location>
</feature>
<evidence type="ECO:0000256" key="7">
    <source>
        <dbReference type="ARBA" id="ARBA00025769"/>
    </source>
</evidence>
<dbReference type="GO" id="GO:0005737">
    <property type="term" value="C:cytoplasm"/>
    <property type="evidence" value="ECO:0007669"/>
    <property type="project" value="TreeGrafter"/>
</dbReference>
<comment type="caution">
    <text evidence="9">The sequence shown here is derived from an EMBL/GenBank/DDBJ whole genome shotgun (WGS) entry which is preliminary data.</text>
</comment>
<evidence type="ECO:0000256" key="2">
    <source>
        <dbReference type="ARBA" id="ARBA00022722"/>
    </source>
</evidence>
<evidence type="ECO:0000256" key="1">
    <source>
        <dbReference type="ARBA" id="ARBA00001946"/>
    </source>
</evidence>
<dbReference type="PANTHER" id="PTHR13058">
    <property type="entry name" value="THREE PRIME REPAIR EXONUCLEASE 1, 2"/>
    <property type="match status" value="1"/>
</dbReference>
<reference evidence="9" key="1">
    <citation type="submission" date="2019-08" db="EMBL/GenBank/DDBJ databases">
        <title>The improved chromosome-level genome for the pearl oyster Pinctada fucata martensii using PacBio sequencing and Hi-C.</title>
        <authorList>
            <person name="Zheng Z."/>
        </authorList>
    </citation>
    <scope>NUCLEOTIDE SEQUENCE</scope>
    <source>
        <strain evidence="9">ZZ-2019</strain>
        <tissue evidence="9">Adductor muscle</tissue>
    </source>
</reference>
<dbReference type="InterPro" id="IPR057617">
    <property type="entry name" value="PML_C"/>
</dbReference>
<comment type="cofactor">
    <cofactor evidence="1">
        <name>Mg(2+)</name>
        <dbReference type="ChEBI" id="CHEBI:18420"/>
    </cofactor>
</comment>
<comment type="similarity">
    <text evidence="7">Belongs to the exonuclease superfamily. TREX family.</text>
</comment>
<dbReference type="Pfam" id="PF20700">
    <property type="entry name" value="Mutator"/>
    <property type="match status" value="1"/>
</dbReference>
<evidence type="ECO:0000256" key="5">
    <source>
        <dbReference type="ARBA" id="ARBA00022839"/>
    </source>
</evidence>
<keyword evidence="4" id="KW-0378">Hydrolase</keyword>
<keyword evidence="10" id="KW-1185">Reference proteome</keyword>
<dbReference type="InterPro" id="IPR036397">
    <property type="entry name" value="RNaseH_sf"/>
</dbReference>
<keyword evidence="5" id="KW-0269">Exonuclease</keyword>
<evidence type="ECO:0000256" key="4">
    <source>
        <dbReference type="ARBA" id="ARBA00022801"/>
    </source>
</evidence>
<evidence type="ECO:0000256" key="3">
    <source>
        <dbReference type="ARBA" id="ARBA00022723"/>
    </source>
</evidence>
<dbReference type="SMART" id="SM00479">
    <property type="entry name" value="EXOIII"/>
    <property type="match status" value="1"/>
</dbReference>
<keyword evidence="3" id="KW-0479">Metal-binding</keyword>
<dbReference type="InterPro" id="IPR013520">
    <property type="entry name" value="Ribonucl_H"/>
</dbReference>
<dbReference type="InterPro" id="IPR012337">
    <property type="entry name" value="RNaseH-like_sf"/>
</dbReference>
<dbReference type="GO" id="GO:0046872">
    <property type="term" value="F:metal ion binding"/>
    <property type="evidence" value="ECO:0007669"/>
    <property type="project" value="UniProtKB-KW"/>
</dbReference>
<gene>
    <name evidence="9" type="ORF">FSP39_025337</name>
</gene>
<keyword evidence="6" id="KW-0460">Magnesium</keyword>
<dbReference type="InterPro" id="IPR049012">
    <property type="entry name" value="Mutator_transp_dom"/>
</dbReference>
<dbReference type="AlphaFoldDB" id="A0AA89C1X5"/>
<dbReference type="InterPro" id="IPR040393">
    <property type="entry name" value="TREX1/2"/>
</dbReference>
<proteinExistence type="inferred from homology"/>
<dbReference type="Pfam" id="PF00929">
    <property type="entry name" value="RNase_T"/>
    <property type="match status" value="1"/>
</dbReference>
<organism evidence="9 10">
    <name type="scientific">Pinctada imbricata</name>
    <name type="common">Atlantic pearl-oyster</name>
    <name type="synonym">Pinctada martensii</name>
    <dbReference type="NCBI Taxonomy" id="66713"/>
    <lineage>
        <taxon>Eukaryota</taxon>
        <taxon>Metazoa</taxon>
        <taxon>Spiralia</taxon>
        <taxon>Lophotrochozoa</taxon>
        <taxon>Mollusca</taxon>
        <taxon>Bivalvia</taxon>
        <taxon>Autobranchia</taxon>
        <taxon>Pteriomorphia</taxon>
        <taxon>Pterioida</taxon>
        <taxon>Pterioidea</taxon>
        <taxon>Pteriidae</taxon>
        <taxon>Pinctada</taxon>
    </lineage>
</organism>
<dbReference type="CDD" id="cd06127">
    <property type="entry name" value="DEDDh"/>
    <property type="match status" value="1"/>
</dbReference>
<accession>A0AA89C1X5</accession>
<dbReference type="SUPFAM" id="SSF53098">
    <property type="entry name" value="Ribonuclease H-like"/>
    <property type="match status" value="1"/>
</dbReference>
<evidence type="ECO:0000313" key="9">
    <source>
        <dbReference type="EMBL" id="KAK3105442.1"/>
    </source>
</evidence>
<dbReference type="PANTHER" id="PTHR13058:SF22">
    <property type="entry name" value="EXODEOXYRIBONUCLEASE III"/>
    <property type="match status" value="1"/>
</dbReference>
<evidence type="ECO:0000259" key="8">
    <source>
        <dbReference type="SMART" id="SM00479"/>
    </source>
</evidence>
<keyword evidence="2" id="KW-0540">Nuclease</keyword>
<name>A0AA89C1X5_PINIB</name>
<evidence type="ECO:0000313" key="10">
    <source>
        <dbReference type="Proteomes" id="UP001186944"/>
    </source>
</evidence>
<dbReference type="GO" id="GO:0008296">
    <property type="term" value="F:3'-5'-DNA exonuclease activity"/>
    <property type="evidence" value="ECO:0007669"/>
    <property type="project" value="TreeGrafter"/>
</dbReference>
<dbReference type="Proteomes" id="UP001186944">
    <property type="component" value="Unassembled WGS sequence"/>
</dbReference>